<protein>
    <submittedName>
        <fullName evidence="2">Putative lipocalin</fullName>
    </submittedName>
</protein>
<evidence type="ECO:0000256" key="1">
    <source>
        <dbReference type="SAM" id="SignalP"/>
    </source>
</evidence>
<feature type="chain" id="PRO_5026341344" evidence="1">
    <location>
        <begin position="24"/>
        <end position="231"/>
    </location>
</feature>
<feature type="signal peptide" evidence="1">
    <location>
        <begin position="1"/>
        <end position="23"/>
    </location>
</feature>
<accession>A0A6G5A579</accession>
<sequence>MKTEALVVILVLISTGVTVRTDGFDVKQVSYFSALHLCLTKIILKNTVSMLFVNTSEKIWTYKTTSRAQLQCEVNQLEYISALSIIFKRSSFFKGKRSDFRIEGLFDTDHKERMTLLSRGTFRRVETMLYMAHDYSCAVFKVDSLTNWRKFYYDLRMRNSSLRTRPSVYCRIHYEEVVSTEYHHQENIVGCVRKQFNALKMRDGCRVQLQRRISLRPFMPYKASFVLRAVR</sequence>
<dbReference type="VEuPathDB" id="VectorBase:LOC119163151"/>
<dbReference type="EMBL" id="GIKN01003110">
    <property type="protein sequence ID" value="NIE45383.1"/>
    <property type="molecule type" value="Transcribed_RNA"/>
</dbReference>
<dbReference type="OrthoDB" id="10337511at2759"/>
<evidence type="ECO:0000313" key="2">
    <source>
        <dbReference type="EMBL" id="NIE45383.1"/>
    </source>
</evidence>
<dbReference type="AlphaFoldDB" id="A0A6G5A579"/>
<name>A0A6G5A579_RHIMP</name>
<organism evidence="2">
    <name type="scientific">Rhipicephalus microplus</name>
    <name type="common">Cattle tick</name>
    <name type="synonym">Boophilus microplus</name>
    <dbReference type="NCBI Taxonomy" id="6941"/>
    <lineage>
        <taxon>Eukaryota</taxon>
        <taxon>Metazoa</taxon>
        <taxon>Ecdysozoa</taxon>
        <taxon>Arthropoda</taxon>
        <taxon>Chelicerata</taxon>
        <taxon>Arachnida</taxon>
        <taxon>Acari</taxon>
        <taxon>Parasitiformes</taxon>
        <taxon>Ixodida</taxon>
        <taxon>Ixodoidea</taxon>
        <taxon>Ixodidae</taxon>
        <taxon>Rhipicephalinae</taxon>
        <taxon>Rhipicephalus</taxon>
        <taxon>Boophilus</taxon>
    </lineage>
</organism>
<reference evidence="2" key="1">
    <citation type="submission" date="2020-03" db="EMBL/GenBank/DDBJ databases">
        <title>A transcriptome and proteome of the tick Rhipicephalus microplus shaped by the genetic composition of its hosts and developmental stage.</title>
        <authorList>
            <person name="Garcia G.R."/>
            <person name="Ribeiro J.M.C."/>
            <person name="Maruyama S.R."/>
            <person name="Gardinasse L.G."/>
            <person name="Nelson K."/>
            <person name="Ferreira B.R."/>
            <person name="Andrade T.G."/>
            <person name="Santos I.K.F.M."/>
        </authorList>
    </citation>
    <scope>NUCLEOTIDE SEQUENCE</scope>
    <source>
        <strain evidence="2">NSGR</strain>
        <tissue evidence="2">Salivary glands</tissue>
    </source>
</reference>
<keyword evidence="1" id="KW-0732">Signal</keyword>
<proteinExistence type="predicted"/>